<feature type="binding site" description="axial binding residue" evidence="15">
    <location>
        <position position="95"/>
    </location>
    <ligand>
        <name>heme b</name>
        <dbReference type="ChEBI" id="CHEBI:60344"/>
        <label>b562</label>
    </ligand>
    <ligandPart>
        <name>Fe</name>
        <dbReference type="ChEBI" id="CHEBI:18248"/>
    </ligandPart>
</feature>
<feature type="transmembrane region" description="Helical" evidence="17">
    <location>
        <begin position="314"/>
        <end position="335"/>
    </location>
</feature>
<feature type="binding site" description="axial binding residue" evidence="15">
    <location>
        <position position="196"/>
    </location>
    <ligand>
        <name>heme b</name>
        <dbReference type="ChEBI" id="CHEBI:60344"/>
        <label>b562</label>
    </ligand>
    <ligandPart>
        <name>Fe</name>
        <dbReference type="ChEBI" id="CHEBI:18248"/>
    </ligandPart>
</feature>
<evidence type="ECO:0000256" key="2">
    <source>
        <dbReference type="ARBA" id="ARBA00004141"/>
    </source>
</evidence>
<comment type="subcellular location">
    <subcellularLocation>
        <location evidence="2">Membrane</location>
        <topology evidence="2">Multi-pass membrane protein</topology>
    </subcellularLocation>
</comment>
<feature type="transmembrane region" description="Helical" evidence="17">
    <location>
        <begin position="381"/>
        <end position="400"/>
    </location>
</feature>
<dbReference type="PIRSF" id="PIRSF038885">
    <property type="entry name" value="COB"/>
    <property type="match status" value="1"/>
</dbReference>
<evidence type="ECO:0000256" key="6">
    <source>
        <dbReference type="ARBA" id="ARBA00022617"/>
    </source>
</evidence>
<dbReference type="OrthoDB" id="9804503at2"/>
<dbReference type="GO" id="GO:0022904">
    <property type="term" value="P:respiratory electron transport chain"/>
    <property type="evidence" value="ECO:0007669"/>
    <property type="project" value="InterPro"/>
</dbReference>
<dbReference type="InterPro" id="IPR048259">
    <property type="entry name" value="Cytochrome_b_N_euk/bac"/>
</dbReference>
<feature type="transmembrane region" description="Helical" evidence="17">
    <location>
        <begin position="153"/>
        <end position="171"/>
    </location>
</feature>
<evidence type="ECO:0000259" key="18">
    <source>
        <dbReference type="PROSITE" id="PS51002"/>
    </source>
</evidence>
<keyword evidence="10 16" id="KW-0249">Electron transport</keyword>
<gene>
    <name evidence="20" type="ORF">EH243_13250</name>
</gene>
<dbReference type="InterPro" id="IPR027387">
    <property type="entry name" value="Cytb/b6-like_sf"/>
</dbReference>
<comment type="caution">
    <text evidence="20">The sequence shown here is derived from an EMBL/GenBank/DDBJ whole genome shotgun (WGS) entry which is preliminary data.</text>
</comment>
<keyword evidence="13 17" id="KW-0472">Membrane</keyword>
<comment type="function">
    <text evidence="1 16">Component of the ubiquinol-cytochrome c reductase complex (complex III or cytochrome b-c1 complex), which is a respiratory chain that generates an electrochemical potential coupled to ATP synthesis.</text>
</comment>
<evidence type="ECO:0000256" key="3">
    <source>
        <dbReference type="ARBA" id="ARBA00011649"/>
    </source>
</evidence>
<keyword evidence="7 16" id="KW-0679">Respiratory chain</keyword>
<feature type="transmembrane region" description="Helical" evidence="17">
    <location>
        <begin position="93"/>
        <end position="114"/>
    </location>
</feature>
<sequence>MAGARNKGNPGIIGWIDDRFPLTAMWDDHLAKYYAPKNFNFWYFFGSLALLVLVNQLLTGIWLTMSYNPTAEGAFASVEYIMRDVDYGWLLRYMHSTGASAFFAVVYLHMFRGLLYGSYRKPRELVWIFGMTIYLALMAEAFMGYLLPWGQMSYWGAQVIVSLFSAVPVIGPDLAEWIRGDYLISGITLNRFFSLHVVALPIVLLGLVVMHIIALHEVGSNNPDGIEIKEKKDENGIPLDGIPFHPYYTVKDIVGVVVFLFVFCLIIFFFPEMGGYFIEQPNFEPANPLKTPPHIAPVWYFTPFYAMLRAIPPIAASQFPGVVVMGGAIAILFVLPWLDRSPVKSMRYKGWMSKVWLVIFAISFVILGYLGVVASSPGRTLVAQICTALYFAYFFLMPFYTRMESTKPVPERVTG</sequence>
<dbReference type="InterPro" id="IPR030689">
    <property type="entry name" value="Cytochrome_b"/>
</dbReference>
<reference evidence="20 21" key="1">
    <citation type="submission" date="2018-11" db="EMBL/GenBank/DDBJ databases">
        <title>The draft genome sequence of Amphritea opalescens ANRC-JH13T.</title>
        <authorList>
            <person name="Fang Z."/>
            <person name="Zhang Y."/>
            <person name="Han X."/>
        </authorList>
    </citation>
    <scope>NUCLEOTIDE SEQUENCE [LARGE SCALE GENOMIC DNA]</scope>
    <source>
        <strain evidence="20 21">ANRC-JH13</strain>
    </source>
</reference>
<dbReference type="SUPFAM" id="SSF81342">
    <property type="entry name" value="Transmembrane di-heme cytochromes"/>
    <property type="match status" value="1"/>
</dbReference>
<feature type="domain" description="Cytochrome b/b6 N-terminal region profile" evidence="18">
    <location>
        <begin position="12"/>
        <end position="224"/>
    </location>
</feature>
<feature type="transmembrane region" description="Helical" evidence="17">
    <location>
        <begin position="126"/>
        <end position="147"/>
    </location>
</feature>
<keyword evidence="11 17" id="KW-1133">Transmembrane helix</keyword>
<evidence type="ECO:0000256" key="9">
    <source>
        <dbReference type="ARBA" id="ARBA00022723"/>
    </source>
</evidence>
<dbReference type="InterPro" id="IPR005797">
    <property type="entry name" value="Cyt_b/b6_N"/>
</dbReference>
<evidence type="ECO:0000256" key="10">
    <source>
        <dbReference type="ARBA" id="ARBA00022982"/>
    </source>
</evidence>
<evidence type="ECO:0000256" key="5">
    <source>
        <dbReference type="ARBA" id="ARBA00022448"/>
    </source>
</evidence>
<organism evidence="20 21">
    <name type="scientific">Amphritea opalescens</name>
    <dbReference type="NCBI Taxonomy" id="2490544"/>
    <lineage>
        <taxon>Bacteria</taxon>
        <taxon>Pseudomonadati</taxon>
        <taxon>Pseudomonadota</taxon>
        <taxon>Gammaproteobacteria</taxon>
        <taxon>Oceanospirillales</taxon>
        <taxon>Oceanospirillaceae</taxon>
        <taxon>Amphritea</taxon>
    </lineage>
</organism>
<dbReference type="PROSITE" id="PS51002">
    <property type="entry name" value="CYTB_NTER"/>
    <property type="match status" value="1"/>
</dbReference>
<dbReference type="PANTHER" id="PTHR19271">
    <property type="entry name" value="CYTOCHROME B"/>
    <property type="match status" value="1"/>
</dbReference>
<evidence type="ECO:0000313" key="20">
    <source>
        <dbReference type="EMBL" id="RTE65205.1"/>
    </source>
</evidence>
<proteinExistence type="inferred from homology"/>
<dbReference type="CDD" id="cd00284">
    <property type="entry name" value="Cytochrome_b_N"/>
    <property type="match status" value="1"/>
</dbReference>
<dbReference type="PROSITE" id="PS51003">
    <property type="entry name" value="CYTB_CTER"/>
    <property type="match status" value="1"/>
</dbReference>
<protein>
    <recommendedName>
        <fullName evidence="4 16">Cytochrome b</fullName>
    </recommendedName>
</protein>
<evidence type="ECO:0000259" key="19">
    <source>
        <dbReference type="PROSITE" id="PS51003"/>
    </source>
</evidence>
<feature type="transmembrane region" description="Helical" evidence="17">
    <location>
        <begin position="192"/>
        <end position="214"/>
    </location>
</feature>
<keyword evidence="5 16" id="KW-0813">Transport</keyword>
<evidence type="ECO:0000313" key="21">
    <source>
        <dbReference type="Proteomes" id="UP000283087"/>
    </source>
</evidence>
<dbReference type="PANTHER" id="PTHR19271:SF16">
    <property type="entry name" value="CYTOCHROME B"/>
    <property type="match status" value="1"/>
</dbReference>
<evidence type="ECO:0000256" key="1">
    <source>
        <dbReference type="ARBA" id="ARBA00002444"/>
    </source>
</evidence>
<feature type="transmembrane region" description="Helical" evidence="17">
    <location>
        <begin position="41"/>
        <end position="63"/>
    </location>
</feature>
<dbReference type="FunFam" id="1.20.810.10:FF:000004">
    <property type="entry name" value="Cytochrome b"/>
    <property type="match status" value="1"/>
</dbReference>
<dbReference type="SUPFAM" id="SSF81648">
    <property type="entry name" value="a domain/subunit of cytochrome bc1 complex (Ubiquinol-cytochrome c reductase)"/>
    <property type="match status" value="1"/>
</dbReference>
<feature type="transmembrane region" description="Helical" evidence="17">
    <location>
        <begin position="253"/>
        <end position="270"/>
    </location>
</feature>
<dbReference type="Proteomes" id="UP000283087">
    <property type="component" value="Unassembled WGS sequence"/>
</dbReference>
<dbReference type="InterPro" id="IPR036150">
    <property type="entry name" value="Cyt_b/b6_C_sf"/>
</dbReference>
<keyword evidence="21" id="KW-1185">Reference proteome</keyword>
<dbReference type="InterPro" id="IPR016174">
    <property type="entry name" value="Di-haem_cyt_TM"/>
</dbReference>
<name>A0A430KP16_9GAMM</name>
<dbReference type="Pfam" id="PF00032">
    <property type="entry name" value="Cytochrom_B_C"/>
    <property type="match status" value="1"/>
</dbReference>
<dbReference type="Gene3D" id="1.20.810.10">
    <property type="entry name" value="Cytochrome Bc1 Complex, Chain C"/>
    <property type="match status" value="1"/>
</dbReference>
<feature type="binding site" evidence="14">
    <location>
        <position position="216"/>
    </location>
    <ligand>
        <name>a ubiquinone</name>
        <dbReference type="ChEBI" id="CHEBI:16389"/>
    </ligand>
</feature>
<dbReference type="GO" id="GO:0016491">
    <property type="term" value="F:oxidoreductase activity"/>
    <property type="evidence" value="ECO:0007669"/>
    <property type="project" value="InterPro"/>
</dbReference>
<dbReference type="Pfam" id="PF00033">
    <property type="entry name" value="Cytochrome_B"/>
    <property type="match status" value="1"/>
</dbReference>
<dbReference type="GO" id="GO:0045275">
    <property type="term" value="C:respiratory chain complex III"/>
    <property type="evidence" value="ECO:0007669"/>
    <property type="project" value="InterPro"/>
</dbReference>
<dbReference type="InterPro" id="IPR005798">
    <property type="entry name" value="Cyt_b/b6_C"/>
</dbReference>
<keyword evidence="6 15" id="KW-0349">Heme</keyword>
<keyword evidence="8 16" id="KW-0812">Transmembrane</keyword>
<comment type="cofactor">
    <cofactor evidence="15">
        <name>heme</name>
        <dbReference type="ChEBI" id="CHEBI:30413"/>
    </cofactor>
    <text evidence="15">Binds 2 heme groups non-covalently.</text>
</comment>
<dbReference type="GO" id="GO:0008121">
    <property type="term" value="F:quinol-cytochrome-c reductase activity"/>
    <property type="evidence" value="ECO:0007669"/>
    <property type="project" value="InterPro"/>
</dbReference>
<evidence type="ECO:0000256" key="16">
    <source>
        <dbReference type="RuleBase" id="RU003385"/>
    </source>
</evidence>
<evidence type="ECO:0000256" key="8">
    <source>
        <dbReference type="ARBA" id="ARBA00022692"/>
    </source>
</evidence>
<evidence type="ECO:0000256" key="11">
    <source>
        <dbReference type="ARBA" id="ARBA00022989"/>
    </source>
</evidence>
<comment type="subunit">
    <text evidence="3 16">The main subunits of complex b-c1 are: cytochrome b, cytochrome c1 and the Rieske protein.</text>
</comment>
<dbReference type="EMBL" id="RQXW01000012">
    <property type="protein sequence ID" value="RTE65205.1"/>
    <property type="molecule type" value="Genomic_DNA"/>
</dbReference>
<dbReference type="GO" id="GO:0046872">
    <property type="term" value="F:metal ion binding"/>
    <property type="evidence" value="ECO:0007669"/>
    <property type="project" value="UniProtKB-KW"/>
</dbReference>
<feature type="binding site" description="axial binding residue" evidence="15">
    <location>
        <position position="211"/>
    </location>
    <ligand>
        <name>heme b</name>
        <dbReference type="ChEBI" id="CHEBI:60344"/>
        <label>b566</label>
    </ligand>
    <ligandPart>
        <name>Fe</name>
        <dbReference type="ChEBI" id="CHEBI:18248"/>
    </ligandPart>
</feature>
<comment type="cofactor">
    <cofactor evidence="16">
        <name>heme b</name>
        <dbReference type="ChEBI" id="CHEBI:60344"/>
    </cofactor>
    <text evidence="16">Binds 2 heme groups non-covalently.</text>
</comment>
<comment type="similarity">
    <text evidence="16">Belongs to the cytochrome b family.</text>
</comment>
<evidence type="ECO:0000256" key="17">
    <source>
        <dbReference type="SAM" id="Phobius"/>
    </source>
</evidence>
<evidence type="ECO:0000256" key="13">
    <source>
        <dbReference type="ARBA" id="ARBA00023136"/>
    </source>
</evidence>
<feature type="transmembrane region" description="Helical" evidence="17">
    <location>
        <begin position="355"/>
        <end position="375"/>
    </location>
</feature>
<keyword evidence="12 15" id="KW-0408">Iron</keyword>
<evidence type="ECO:0000256" key="15">
    <source>
        <dbReference type="PIRSR" id="PIRSR038885-2"/>
    </source>
</evidence>
<evidence type="ECO:0000256" key="7">
    <source>
        <dbReference type="ARBA" id="ARBA00022660"/>
    </source>
</evidence>
<feature type="binding site" description="axial binding residue" evidence="15">
    <location>
        <position position="109"/>
    </location>
    <ligand>
        <name>heme b</name>
        <dbReference type="ChEBI" id="CHEBI:60344"/>
        <label>b566</label>
    </ligand>
    <ligandPart>
        <name>Fe</name>
        <dbReference type="ChEBI" id="CHEBI:18248"/>
    </ligandPart>
</feature>
<evidence type="ECO:0000256" key="14">
    <source>
        <dbReference type="PIRSR" id="PIRSR038885-1"/>
    </source>
</evidence>
<dbReference type="RefSeq" id="WP_126159152.1">
    <property type="nucleotide sequence ID" value="NZ_RQXW01000012.1"/>
</dbReference>
<keyword evidence="9 15" id="KW-0479">Metal-binding</keyword>
<accession>A0A430KP16</accession>
<evidence type="ECO:0000256" key="4">
    <source>
        <dbReference type="ARBA" id="ARBA00013531"/>
    </source>
</evidence>
<dbReference type="AlphaFoldDB" id="A0A430KP16"/>
<feature type="domain" description="Cytochrome b/b6 C-terminal region profile" evidence="19">
    <location>
        <begin position="234"/>
        <end position="411"/>
    </location>
</feature>
<evidence type="ECO:0000256" key="12">
    <source>
        <dbReference type="ARBA" id="ARBA00023004"/>
    </source>
</evidence>